<feature type="compositionally biased region" description="Polar residues" evidence="1">
    <location>
        <begin position="14"/>
        <end position="24"/>
    </location>
</feature>
<organism evidence="2 3">
    <name type="scientific">Zootermopsis nevadensis</name>
    <name type="common">Dampwood termite</name>
    <dbReference type="NCBI Taxonomy" id="136037"/>
    <lineage>
        <taxon>Eukaryota</taxon>
        <taxon>Metazoa</taxon>
        <taxon>Ecdysozoa</taxon>
        <taxon>Arthropoda</taxon>
        <taxon>Hexapoda</taxon>
        <taxon>Insecta</taxon>
        <taxon>Pterygota</taxon>
        <taxon>Neoptera</taxon>
        <taxon>Polyneoptera</taxon>
        <taxon>Dictyoptera</taxon>
        <taxon>Blattodea</taxon>
        <taxon>Blattoidea</taxon>
        <taxon>Termitoidae</taxon>
        <taxon>Termopsidae</taxon>
        <taxon>Zootermopsis</taxon>
    </lineage>
</organism>
<dbReference type="AlphaFoldDB" id="A0A067RL39"/>
<feature type="region of interest" description="Disordered" evidence="1">
    <location>
        <begin position="1"/>
        <end position="42"/>
    </location>
</feature>
<dbReference type="EMBL" id="KK852404">
    <property type="protein sequence ID" value="KDR24537.1"/>
    <property type="molecule type" value="Genomic_DNA"/>
</dbReference>
<evidence type="ECO:0000313" key="2">
    <source>
        <dbReference type="EMBL" id="KDR24537.1"/>
    </source>
</evidence>
<dbReference type="Proteomes" id="UP000027135">
    <property type="component" value="Unassembled WGS sequence"/>
</dbReference>
<keyword evidence="3" id="KW-1185">Reference proteome</keyword>
<sequence>MDHVKDKGRRGSMQERQQIHTPTTEAGHLRSNEDGSVALSFG</sequence>
<evidence type="ECO:0000313" key="3">
    <source>
        <dbReference type="Proteomes" id="UP000027135"/>
    </source>
</evidence>
<gene>
    <name evidence="2" type="ORF">L798_13231</name>
</gene>
<dbReference type="InParanoid" id="A0A067RL39"/>
<protein>
    <submittedName>
        <fullName evidence="2">Uncharacterized protein</fullName>
    </submittedName>
</protein>
<name>A0A067RL39_ZOONE</name>
<proteinExistence type="predicted"/>
<reference evidence="2 3" key="1">
    <citation type="journal article" date="2014" name="Nat. Commun.">
        <title>Molecular traces of alternative social organization in a termite genome.</title>
        <authorList>
            <person name="Terrapon N."/>
            <person name="Li C."/>
            <person name="Robertson H.M."/>
            <person name="Ji L."/>
            <person name="Meng X."/>
            <person name="Booth W."/>
            <person name="Chen Z."/>
            <person name="Childers C.P."/>
            <person name="Glastad K.M."/>
            <person name="Gokhale K."/>
            <person name="Gowin J."/>
            <person name="Gronenberg W."/>
            <person name="Hermansen R.A."/>
            <person name="Hu H."/>
            <person name="Hunt B.G."/>
            <person name="Huylmans A.K."/>
            <person name="Khalil S.M."/>
            <person name="Mitchell R.D."/>
            <person name="Munoz-Torres M.C."/>
            <person name="Mustard J.A."/>
            <person name="Pan H."/>
            <person name="Reese J.T."/>
            <person name="Scharf M.E."/>
            <person name="Sun F."/>
            <person name="Vogel H."/>
            <person name="Xiao J."/>
            <person name="Yang W."/>
            <person name="Yang Z."/>
            <person name="Yang Z."/>
            <person name="Zhou J."/>
            <person name="Zhu J."/>
            <person name="Brent C.S."/>
            <person name="Elsik C.G."/>
            <person name="Goodisman M.A."/>
            <person name="Liberles D.A."/>
            <person name="Roe R.M."/>
            <person name="Vargo E.L."/>
            <person name="Vilcinskas A."/>
            <person name="Wang J."/>
            <person name="Bornberg-Bauer E."/>
            <person name="Korb J."/>
            <person name="Zhang G."/>
            <person name="Liebig J."/>
        </authorList>
    </citation>
    <scope>NUCLEOTIDE SEQUENCE [LARGE SCALE GENOMIC DNA]</scope>
    <source>
        <tissue evidence="2">Whole organism</tissue>
    </source>
</reference>
<feature type="compositionally biased region" description="Basic residues" evidence="1">
    <location>
        <begin position="1"/>
        <end position="10"/>
    </location>
</feature>
<accession>A0A067RL39</accession>
<evidence type="ECO:0000256" key="1">
    <source>
        <dbReference type="SAM" id="MobiDB-lite"/>
    </source>
</evidence>